<dbReference type="PROSITE" id="PS50879">
    <property type="entry name" value="RNASE_H_1"/>
    <property type="match status" value="1"/>
</dbReference>
<evidence type="ECO:0000259" key="12">
    <source>
        <dbReference type="PROSITE" id="PS50879"/>
    </source>
</evidence>
<evidence type="ECO:0000256" key="6">
    <source>
        <dbReference type="ARBA" id="ARBA00022722"/>
    </source>
</evidence>
<dbReference type="FunFam" id="3.30.420.10:FF:000089">
    <property type="entry name" value="Ribonuclease H"/>
    <property type="match status" value="1"/>
</dbReference>
<comment type="caution">
    <text evidence="13">The sequence shown here is derived from an EMBL/GenBank/DDBJ whole genome shotgun (WGS) entry which is preliminary data.</text>
</comment>
<keyword evidence="9 11" id="KW-0378">Hydrolase</keyword>
<dbReference type="Gene3D" id="3.30.420.10">
    <property type="entry name" value="Ribonuclease H-like superfamily/Ribonuclease H"/>
    <property type="match status" value="1"/>
</dbReference>
<name>A0A926D085_9FIRM</name>
<dbReference type="RefSeq" id="WP_138295905.1">
    <property type="nucleotide sequence ID" value="NZ_JACRSO010000002.1"/>
</dbReference>
<comment type="subcellular location">
    <subcellularLocation>
        <location evidence="11">Cytoplasm</location>
    </subcellularLocation>
</comment>
<evidence type="ECO:0000313" key="13">
    <source>
        <dbReference type="EMBL" id="MBC8528836.1"/>
    </source>
</evidence>
<dbReference type="InterPro" id="IPR012337">
    <property type="entry name" value="RNaseH-like_sf"/>
</dbReference>
<feature type="binding site" evidence="11">
    <location>
        <position position="47"/>
    </location>
    <ligand>
        <name>Mg(2+)</name>
        <dbReference type="ChEBI" id="CHEBI:18420"/>
        <label>1</label>
    </ligand>
</feature>
<evidence type="ECO:0000256" key="1">
    <source>
        <dbReference type="ARBA" id="ARBA00000077"/>
    </source>
</evidence>
<keyword evidence="8 11" id="KW-0255">Endonuclease</keyword>
<feature type="binding site" evidence="11">
    <location>
        <position position="9"/>
    </location>
    <ligand>
        <name>Mg(2+)</name>
        <dbReference type="ChEBI" id="CHEBI:18420"/>
        <label>1</label>
    </ligand>
</feature>
<feature type="domain" description="RNase H type-1" evidence="12">
    <location>
        <begin position="1"/>
        <end position="142"/>
    </location>
</feature>
<dbReference type="HAMAP" id="MF_00042">
    <property type="entry name" value="RNase_H"/>
    <property type="match status" value="1"/>
</dbReference>
<dbReference type="InterPro" id="IPR050092">
    <property type="entry name" value="RNase_H"/>
</dbReference>
<comment type="cofactor">
    <cofactor evidence="11">
        <name>Mg(2+)</name>
        <dbReference type="ChEBI" id="CHEBI:18420"/>
    </cofactor>
    <text evidence="11">Binds 1 Mg(2+) ion per subunit. May bind a second metal ion at a regulatory site, or after substrate binding.</text>
</comment>
<dbReference type="SUPFAM" id="SSF53098">
    <property type="entry name" value="Ribonuclease H-like"/>
    <property type="match status" value="1"/>
</dbReference>
<keyword evidence="14" id="KW-1185">Reference proteome</keyword>
<dbReference type="GO" id="GO:0005737">
    <property type="term" value="C:cytoplasm"/>
    <property type="evidence" value="ECO:0007669"/>
    <property type="project" value="UniProtKB-SubCell"/>
</dbReference>
<dbReference type="AlphaFoldDB" id="A0A926D085"/>
<evidence type="ECO:0000256" key="4">
    <source>
        <dbReference type="ARBA" id="ARBA00011245"/>
    </source>
</evidence>
<dbReference type="InterPro" id="IPR036397">
    <property type="entry name" value="RNaseH_sf"/>
</dbReference>
<dbReference type="NCBIfam" id="NF001236">
    <property type="entry name" value="PRK00203.1"/>
    <property type="match status" value="1"/>
</dbReference>
<evidence type="ECO:0000256" key="10">
    <source>
        <dbReference type="ARBA" id="ARBA00022842"/>
    </source>
</evidence>
<evidence type="ECO:0000256" key="5">
    <source>
        <dbReference type="ARBA" id="ARBA00012180"/>
    </source>
</evidence>
<gene>
    <name evidence="11 13" type="primary">rnhA</name>
    <name evidence="13" type="ORF">H8699_05300</name>
</gene>
<keyword evidence="7 11" id="KW-0479">Metal-binding</keyword>
<reference evidence="13" key="1">
    <citation type="submission" date="2020-08" db="EMBL/GenBank/DDBJ databases">
        <title>Genome public.</title>
        <authorList>
            <person name="Liu C."/>
            <person name="Sun Q."/>
        </authorList>
    </citation>
    <scope>NUCLEOTIDE SEQUENCE</scope>
    <source>
        <strain evidence="13">NSJ-44</strain>
    </source>
</reference>
<dbReference type="EMBL" id="JACRSO010000002">
    <property type="protein sequence ID" value="MBC8528836.1"/>
    <property type="molecule type" value="Genomic_DNA"/>
</dbReference>
<dbReference type="Pfam" id="PF00075">
    <property type="entry name" value="RNase_H"/>
    <property type="match status" value="1"/>
</dbReference>
<dbReference type="CDD" id="cd09278">
    <property type="entry name" value="RNase_HI_prokaryote_like"/>
    <property type="match status" value="1"/>
</dbReference>
<dbReference type="GO" id="GO:0000287">
    <property type="term" value="F:magnesium ion binding"/>
    <property type="evidence" value="ECO:0007669"/>
    <property type="project" value="UniProtKB-UniRule"/>
</dbReference>
<evidence type="ECO:0000256" key="7">
    <source>
        <dbReference type="ARBA" id="ARBA00022723"/>
    </source>
</evidence>
<dbReference type="PANTHER" id="PTHR10642:SF26">
    <property type="entry name" value="RIBONUCLEASE H1"/>
    <property type="match status" value="1"/>
</dbReference>
<evidence type="ECO:0000256" key="9">
    <source>
        <dbReference type="ARBA" id="ARBA00022801"/>
    </source>
</evidence>
<dbReference type="Proteomes" id="UP000654279">
    <property type="component" value="Unassembled WGS sequence"/>
</dbReference>
<comment type="function">
    <text evidence="2 11">Endonuclease that specifically degrades the RNA of RNA-DNA hybrids.</text>
</comment>
<dbReference type="GO" id="GO:0003676">
    <property type="term" value="F:nucleic acid binding"/>
    <property type="evidence" value="ECO:0007669"/>
    <property type="project" value="InterPro"/>
</dbReference>
<dbReference type="EC" id="3.1.26.4" evidence="5 11"/>
<keyword evidence="11" id="KW-0963">Cytoplasm</keyword>
<sequence>MKEVVVYTDGACSGNPGPGGWAVILQYGPHTKELSGYIPDTTNNRMELFAALQGLLALKENCTVKLHSDSSYLINAFQKGWLKNWERNGWKTSTKKPVENQDLWRAILAETQRHSVEWVKVPGHQDNPLNNRCDEMARGQIKANRHLSVQEKAPAIEID</sequence>
<dbReference type="PANTHER" id="PTHR10642">
    <property type="entry name" value="RIBONUCLEASE H1"/>
    <property type="match status" value="1"/>
</dbReference>
<comment type="catalytic activity">
    <reaction evidence="1 11">
        <text>Endonucleolytic cleavage to 5'-phosphomonoester.</text>
        <dbReference type="EC" id="3.1.26.4"/>
    </reaction>
</comment>
<dbReference type="GO" id="GO:0004523">
    <property type="term" value="F:RNA-DNA hybrid ribonuclease activity"/>
    <property type="evidence" value="ECO:0007669"/>
    <property type="project" value="UniProtKB-UniRule"/>
</dbReference>
<dbReference type="GO" id="GO:0043137">
    <property type="term" value="P:DNA replication, removal of RNA primer"/>
    <property type="evidence" value="ECO:0007669"/>
    <property type="project" value="TreeGrafter"/>
</dbReference>
<evidence type="ECO:0000256" key="3">
    <source>
        <dbReference type="ARBA" id="ARBA00005300"/>
    </source>
</evidence>
<keyword evidence="10 11" id="KW-0460">Magnesium</keyword>
<keyword evidence="6 11" id="KW-0540">Nuclease</keyword>
<evidence type="ECO:0000256" key="11">
    <source>
        <dbReference type="HAMAP-Rule" id="MF_00042"/>
    </source>
</evidence>
<evidence type="ECO:0000313" key="14">
    <source>
        <dbReference type="Proteomes" id="UP000654279"/>
    </source>
</evidence>
<feature type="binding site" evidence="11">
    <location>
        <position position="134"/>
    </location>
    <ligand>
        <name>Mg(2+)</name>
        <dbReference type="ChEBI" id="CHEBI:18420"/>
        <label>2</label>
    </ligand>
</feature>
<organism evidence="13 14">
    <name type="scientific">Luoshenia tenuis</name>
    <dbReference type="NCBI Taxonomy" id="2763654"/>
    <lineage>
        <taxon>Bacteria</taxon>
        <taxon>Bacillati</taxon>
        <taxon>Bacillota</taxon>
        <taxon>Clostridia</taxon>
        <taxon>Christensenellales</taxon>
        <taxon>Christensenellaceae</taxon>
        <taxon>Luoshenia</taxon>
    </lineage>
</organism>
<protein>
    <recommendedName>
        <fullName evidence="5 11">Ribonuclease H</fullName>
        <shortName evidence="11">RNase H</shortName>
        <ecNumber evidence="5 11">3.1.26.4</ecNumber>
    </recommendedName>
</protein>
<comment type="subunit">
    <text evidence="4 11">Monomer.</text>
</comment>
<feature type="binding site" evidence="11">
    <location>
        <position position="69"/>
    </location>
    <ligand>
        <name>Mg(2+)</name>
        <dbReference type="ChEBI" id="CHEBI:18420"/>
        <label>1</label>
    </ligand>
</feature>
<feature type="binding site" evidence="11">
    <location>
        <position position="9"/>
    </location>
    <ligand>
        <name>Mg(2+)</name>
        <dbReference type="ChEBI" id="CHEBI:18420"/>
        <label>2</label>
    </ligand>
</feature>
<evidence type="ECO:0000256" key="8">
    <source>
        <dbReference type="ARBA" id="ARBA00022759"/>
    </source>
</evidence>
<accession>A0A926D085</accession>
<dbReference type="InterPro" id="IPR002156">
    <property type="entry name" value="RNaseH_domain"/>
</dbReference>
<comment type="similarity">
    <text evidence="3 11">Belongs to the RNase H family.</text>
</comment>
<dbReference type="InterPro" id="IPR022892">
    <property type="entry name" value="RNaseHI"/>
</dbReference>
<proteinExistence type="inferred from homology"/>
<evidence type="ECO:0000256" key="2">
    <source>
        <dbReference type="ARBA" id="ARBA00004065"/>
    </source>
</evidence>